<dbReference type="EMBL" id="FOMT01000003">
    <property type="protein sequence ID" value="SFE43365.1"/>
    <property type="molecule type" value="Genomic_DNA"/>
</dbReference>
<dbReference type="OrthoDB" id="2678759at2"/>
<dbReference type="Proteomes" id="UP000198855">
    <property type="component" value="Unassembled WGS sequence"/>
</dbReference>
<dbReference type="AlphaFoldDB" id="A0A1I2AHA1"/>
<protein>
    <submittedName>
        <fullName evidence="1">Uncharacterized protein</fullName>
    </submittedName>
</protein>
<keyword evidence="2" id="KW-1185">Reference proteome</keyword>
<gene>
    <name evidence="1" type="ORF">SAMN05216378_3098</name>
</gene>
<accession>A0A1I2AHA1</accession>
<dbReference type="RefSeq" id="WP_091186622.1">
    <property type="nucleotide sequence ID" value="NZ_FOMT01000003.1"/>
</dbReference>
<reference evidence="2" key="1">
    <citation type="submission" date="2016-10" db="EMBL/GenBank/DDBJ databases">
        <authorList>
            <person name="Varghese N."/>
            <person name="Submissions S."/>
        </authorList>
    </citation>
    <scope>NUCLEOTIDE SEQUENCE [LARGE SCALE GENOMIC DNA]</scope>
    <source>
        <strain evidence="2">CGMCC 1.10784</strain>
    </source>
</reference>
<evidence type="ECO:0000313" key="2">
    <source>
        <dbReference type="Proteomes" id="UP000198855"/>
    </source>
</evidence>
<name>A0A1I2AHA1_9BACL</name>
<evidence type="ECO:0000313" key="1">
    <source>
        <dbReference type="EMBL" id="SFE43365.1"/>
    </source>
</evidence>
<proteinExistence type="predicted"/>
<sequence length="115" mass="13489">MYDITIDLYKNWIDTVKEVFKGSGHPLPGDLSDTEVAIAYFRQTAQSDEEAAAQQQLNEERLRGMQQTIMDNFEEVVLPDIRNRTRYSGSRFCFQWVYNNGEHIVEEYSSYRIPL</sequence>
<organism evidence="1 2">
    <name type="scientific">Paenibacillus catalpae</name>
    <dbReference type="NCBI Taxonomy" id="1045775"/>
    <lineage>
        <taxon>Bacteria</taxon>
        <taxon>Bacillati</taxon>
        <taxon>Bacillota</taxon>
        <taxon>Bacilli</taxon>
        <taxon>Bacillales</taxon>
        <taxon>Paenibacillaceae</taxon>
        <taxon>Paenibacillus</taxon>
    </lineage>
</organism>